<feature type="domain" description="ATP-citrate synthase/succinyl-CoA ligase C-terminal" evidence="1">
    <location>
        <begin position="348"/>
        <end position="509"/>
    </location>
</feature>
<dbReference type="EMBL" id="JAUSVL010000001">
    <property type="protein sequence ID" value="MDQ0290837.1"/>
    <property type="molecule type" value="Genomic_DNA"/>
</dbReference>
<dbReference type="Pfam" id="PF02629">
    <property type="entry name" value="CoA_binding"/>
    <property type="match status" value="1"/>
</dbReference>
<comment type="caution">
    <text evidence="3">The sequence shown here is derived from an EMBL/GenBank/DDBJ whole genome shotgun (WGS) entry which is preliminary data.</text>
</comment>
<proteinExistence type="predicted"/>
<dbReference type="PANTHER" id="PTHR11117">
    <property type="entry name" value="SUCCINYL-COA LIGASE SUBUNIT ALPHA"/>
    <property type="match status" value="1"/>
</dbReference>
<dbReference type="GO" id="GO:0005829">
    <property type="term" value="C:cytosol"/>
    <property type="evidence" value="ECO:0007669"/>
    <property type="project" value="TreeGrafter"/>
</dbReference>
<evidence type="ECO:0000313" key="3">
    <source>
        <dbReference type="EMBL" id="MDQ0290837.1"/>
    </source>
</evidence>
<dbReference type="Pfam" id="PF00549">
    <property type="entry name" value="Ligase_CoA"/>
    <property type="match status" value="1"/>
</dbReference>
<dbReference type="GO" id="GO:0009361">
    <property type="term" value="C:succinate-CoA ligase complex (ADP-forming)"/>
    <property type="evidence" value="ECO:0007669"/>
    <property type="project" value="TreeGrafter"/>
</dbReference>
<dbReference type="InterPro" id="IPR036291">
    <property type="entry name" value="NAD(P)-bd_dom_sf"/>
</dbReference>
<dbReference type="RefSeq" id="WP_307262790.1">
    <property type="nucleotide sequence ID" value="NZ_JAUSVL010000001.1"/>
</dbReference>
<dbReference type="InterPro" id="IPR016102">
    <property type="entry name" value="Succinyl-CoA_synth-like"/>
</dbReference>
<gene>
    <name evidence="3" type="ORF">J3R75_002944</name>
</gene>
<dbReference type="InterPro" id="IPR003781">
    <property type="entry name" value="CoA-bd"/>
</dbReference>
<keyword evidence="4" id="KW-1185">Reference proteome</keyword>
<evidence type="ECO:0000259" key="1">
    <source>
        <dbReference type="Pfam" id="PF00549"/>
    </source>
</evidence>
<dbReference type="SUPFAM" id="SSF51735">
    <property type="entry name" value="NAD(P)-binding Rossmann-fold domains"/>
    <property type="match status" value="1"/>
</dbReference>
<dbReference type="InterPro" id="IPR005811">
    <property type="entry name" value="SUCC_ACL_C"/>
</dbReference>
<organism evidence="3 4">
    <name type="scientific">Oligosphaera ethanolica</name>
    <dbReference type="NCBI Taxonomy" id="760260"/>
    <lineage>
        <taxon>Bacteria</taxon>
        <taxon>Pseudomonadati</taxon>
        <taxon>Lentisphaerota</taxon>
        <taxon>Oligosphaeria</taxon>
        <taxon>Oligosphaerales</taxon>
        <taxon>Oligosphaeraceae</taxon>
        <taxon>Oligosphaera</taxon>
    </lineage>
</organism>
<dbReference type="GO" id="GO:0004776">
    <property type="term" value="F:succinate-CoA ligase (GDP-forming) activity"/>
    <property type="evidence" value="ECO:0007669"/>
    <property type="project" value="TreeGrafter"/>
</dbReference>
<dbReference type="Gene3D" id="3.40.50.261">
    <property type="entry name" value="Succinyl-CoA synthetase domains"/>
    <property type="match status" value="2"/>
</dbReference>
<feature type="domain" description="CoA-binding" evidence="2">
    <location>
        <begin position="196"/>
        <end position="277"/>
    </location>
</feature>
<accession>A0AAE3VHX1</accession>
<dbReference type="GO" id="GO:0004775">
    <property type="term" value="F:succinate-CoA ligase (ADP-forming) activity"/>
    <property type="evidence" value="ECO:0007669"/>
    <property type="project" value="TreeGrafter"/>
</dbReference>
<protein>
    <submittedName>
        <fullName evidence="3">FdrA protein</fullName>
    </submittedName>
</protein>
<dbReference type="PANTHER" id="PTHR11117:SF24">
    <property type="entry name" value="PROTEIN FDRA"/>
    <property type="match status" value="1"/>
</dbReference>
<dbReference type="NCBIfam" id="NF004760">
    <property type="entry name" value="PRK06091.1"/>
    <property type="match status" value="1"/>
</dbReference>
<reference evidence="3" key="1">
    <citation type="submission" date="2023-07" db="EMBL/GenBank/DDBJ databases">
        <title>Genomic Encyclopedia of Type Strains, Phase IV (KMG-IV): sequencing the most valuable type-strain genomes for metagenomic binning, comparative biology and taxonomic classification.</title>
        <authorList>
            <person name="Goeker M."/>
        </authorList>
    </citation>
    <scope>NUCLEOTIDE SEQUENCE</scope>
    <source>
        <strain evidence="3">DSM 24202</strain>
    </source>
</reference>
<name>A0AAE3VHX1_9BACT</name>
<dbReference type="SUPFAM" id="SSF52210">
    <property type="entry name" value="Succinyl-CoA synthetase domains"/>
    <property type="match status" value="2"/>
</dbReference>
<dbReference type="AlphaFoldDB" id="A0AAE3VHX1"/>
<dbReference type="Proteomes" id="UP001238163">
    <property type="component" value="Unassembled WGS sequence"/>
</dbReference>
<sequence length="522" mass="54931">MICNYVKTNDYRDSVFLMGLGRRLGQVPGLERVAVLMATPMNLSLLDDMGVLGPAGKAAGPNDLIIAMSVTDEETGKKVKARLDALLNEKKPQQKGSGACRDIASALRQLPGADLVVISLPGEFAVVEAEKALNAGLNVFMFSDNVAIEDERKLKQMARDKNLLMMGPGCGLSFLNGNAIGLCSKVRRGPIGLAAASGSGLQETMVLIDRFGSGVSQAIGVGGRDLGDEIGGITMLQAIDILEADADTKVIVVISKPPGKNTERKIMDRLRTCSKPVMVNFINGDKEAIVQAGAVATETFAETALAAISRLALPVATKTVDITAVELSAIAAREVGRYAPEQRYLRGIYCGGTLAEEAMLIMRRSIGEIYANAPLSPDMLLANPQISREHCVIDIGAEEFTRGKPHAAIDPSPRLDRFRTEAADPAVALILMDFLLGYGCNPDPAGMMAETIAEAIATAERAGRHLSVVASICGSELDPQGFSAQKAKLSAAGVMVMPSNSAAARLAAAIIAMKNGVAGGRK</sequence>
<evidence type="ECO:0000259" key="2">
    <source>
        <dbReference type="Pfam" id="PF02629"/>
    </source>
</evidence>
<dbReference type="GO" id="GO:0006099">
    <property type="term" value="P:tricarboxylic acid cycle"/>
    <property type="evidence" value="ECO:0007669"/>
    <property type="project" value="TreeGrafter"/>
</dbReference>
<evidence type="ECO:0000313" key="4">
    <source>
        <dbReference type="Proteomes" id="UP001238163"/>
    </source>
</evidence>
<dbReference type="Gene3D" id="3.40.50.720">
    <property type="entry name" value="NAD(P)-binding Rossmann-like Domain"/>
    <property type="match status" value="1"/>
</dbReference>